<comment type="caution">
    <text evidence="2">The sequence shown here is derived from an EMBL/GenBank/DDBJ whole genome shotgun (WGS) entry which is preliminary data.</text>
</comment>
<feature type="domain" description="PhnB-like" evidence="1">
    <location>
        <begin position="158"/>
        <end position="277"/>
    </location>
</feature>
<evidence type="ECO:0000313" key="2">
    <source>
        <dbReference type="EMBL" id="KAB1637568.1"/>
    </source>
</evidence>
<dbReference type="InterPro" id="IPR029068">
    <property type="entry name" value="Glyas_Bleomycin-R_OHBP_Dase"/>
</dbReference>
<keyword evidence="3" id="KW-1185">Reference proteome</keyword>
<dbReference type="InterPro" id="IPR028973">
    <property type="entry name" value="PhnB-like"/>
</dbReference>
<dbReference type="Gene3D" id="3.30.720.110">
    <property type="match status" value="1"/>
</dbReference>
<dbReference type="Pfam" id="PF06983">
    <property type="entry name" value="3-dmu-9_3-mt"/>
    <property type="match status" value="2"/>
</dbReference>
<organism evidence="2 3">
    <name type="scientific">Pseudoclavibacter terrae</name>
    <dbReference type="NCBI Taxonomy" id="1530195"/>
    <lineage>
        <taxon>Bacteria</taxon>
        <taxon>Bacillati</taxon>
        <taxon>Actinomycetota</taxon>
        <taxon>Actinomycetes</taxon>
        <taxon>Micrococcales</taxon>
        <taxon>Microbacteriaceae</taxon>
        <taxon>Pseudoclavibacter</taxon>
    </lineage>
</organism>
<name>A0A7J5B0W9_9MICO</name>
<dbReference type="Proteomes" id="UP000490386">
    <property type="component" value="Unassembled WGS sequence"/>
</dbReference>
<reference evidence="2 3" key="1">
    <citation type="submission" date="2019-09" db="EMBL/GenBank/DDBJ databases">
        <title>Phylogeny of genus Pseudoclavibacter and closely related genus.</title>
        <authorList>
            <person name="Li Y."/>
        </authorList>
    </citation>
    <scope>NUCLEOTIDE SEQUENCE [LARGE SCALE GENOMIC DNA]</scope>
    <source>
        <strain evidence="2 3">THG-MD12</strain>
    </source>
</reference>
<accession>A0A7J5B0W9</accession>
<dbReference type="Gene3D" id="3.10.180.10">
    <property type="entry name" value="2,3-Dihydroxybiphenyl 1,2-Dioxygenase, domain 1"/>
    <property type="match status" value="1"/>
</dbReference>
<dbReference type="EMBL" id="WBJX01000003">
    <property type="protein sequence ID" value="KAB1637568.1"/>
    <property type="molecule type" value="Genomic_DNA"/>
</dbReference>
<dbReference type="Gene3D" id="3.30.720.100">
    <property type="match status" value="1"/>
</dbReference>
<dbReference type="PANTHER" id="PTHR33990">
    <property type="entry name" value="PROTEIN YJDN-RELATED"/>
    <property type="match status" value="1"/>
</dbReference>
<dbReference type="CDD" id="cd06588">
    <property type="entry name" value="PhnB_like"/>
    <property type="match status" value="2"/>
</dbReference>
<proteinExistence type="predicted"/>
<feature type="domain" description="PhnB-like" evidence="1">
    <location>
        <begin position="2"/>
        <end position="140"/>
    </location>
</feature>
<dbReference type="OrthoDB" id="9806473at2"/>
<evidence type="ECO:0000259" key="1">
    <source>
        <dbReference type="Pfam" id="PF06983"/>
    </source>
</evidence>
<evidence type="ECO:0000313" key="3">
    <source>
        <dbReference type="Proteomes" id="UP000490386"/>
    </source>
</evidence>
<dbReference type="AlphaFoldDB" id="A0A7J5B0W9"/>
<dbReference type="RefSeq" id="WP_151423772.1">
    <property type="nucleotide sequence ID" value="NZ_WBJX01000003.1"/>
</dbReference>
<gene>
    <name evidence="2" type="ORF">F8O03_10115</name>
</gene>
<dbReference type="SUPFAM" id="SSF54593">
    <property type="entry name" value="Glyoxalase/Bleomycin resistance protein/Dihydroxybiphenyl dioxygenase"/>
    <property type="match status" value="2"/>
</dbReference>
<protein>
    <submittedName>
        <fullName evidence="2">VOC family protein</fullName>
    </submittedName>
</protein>
<sequence>MQKIIPNLWFNKNAEEAGEFYASIFPKTTTSVEARYPETDLLDFQKEFAGLPLVVGVDIDEYRFTLINAGDQFRPNPSISFMLNFDPRVLGGDAASAREEIDRVWAGLSEGGKALMPLQEYPFSPHYGWIEDRYGVSWQLMLVDPEGLSTADDPRPFIVPSLMFGREAQNRAREAIDLYVSLFPESRVGTIAEYPAPSGPAVAGAIMYADFQLAGQWFAAMDNGAGQEFGFDCGVSLEVGCSDQAEIDRYWDALSAVPEAEQCGWLADKFGVSWQIVPQNMGELMARPGGYEHMMQMKKLVIADF</sequence>